<protein>
    <submittedName>
        <fullName evidence="1">Uncharacterized protein</fullName>
    </submittedName>
</protein>
<accession>A0A834H5V2</accession>
<dbReference type="OrthoDB" id="10594504at2759"/>
<name>A0A834H5V2_RHOSS</name>
<organism evidence="1 2">
    <name type="scientific">Rhododendron simsii</name>
    <name type="common">Sims's rhododendron</name>
    <dbReference type="NCBI Taxonomy" id="118357"/>
    <lineage>
        <taxon>Eukaryota</taxon>
        <taxon>Viridiplantae</taxon>
        <taxon>Streptophyta</taxon>
        <taxon>Embryophyta</taxon>
        <taxon>Tracheophyta</taxon>
        <taxon>Spermatophyta</taxon>
        <taxon>Magnoliopsida</taxon>
        <taxon>eudicotyledons</taxon>
        <taxon>Gunneridae</taxon>
        <taxon>Pentapetalae</taxon>
        <taxon>asterids</taxon>
        <taxon>Ericales</taxon>
        <taxon>Ericaceae</taxon>
        <taxon>Ericoideae</taxon>
        <taxon>Rhodoreae</taxon>
        <taxon>Rhododendron</taxon>
    </lineage>
</organism>
<gene>
    <name evidence="1" type="ORF">RHSIM_Rhsim06G0102500</name>
</gene>
<keyword evidence="2" id="KW-1185">Reference proteome</keyword>
<dbReference type="Proteomes" id="UP000626092">
    <property type="component" value="Unassembled WGS sequence"/>
</dbReference>
<dbReference type="EMBL" id="WJXA01000006">
    <property type="protein sequence ID" value="KAF7141988.1"/>
    <property type="molecule type" value="Genomic_DNA"/>
</dbReference>
<evidence type="ECO:0000313" key="2">
    <source>
        <dbReference type="Proteomes" id="UP000626092"/>
    </source>
</evidence>
<sequence length="240" mass="26277">MGKVRVQEKDQALSRSRLRCRNLQCPPPPLPFTSTHLPALPPLLQFRPPTAAEYAVAKSTVRSPLSPGVGLCKRRRKPRGFTLFPTRVCGALSGLYCCFCLCCCRDLGFGREASEKGSAVGEGMAENPDLLTITGVGPRNLSKLVEKGIAGVAASNNSTKTCCVAFHLSFEMTLVDAFEFPFSECKWKASYEDLLLKNLYAEVSRVELQNKVLMGNVRGRKDETGPSGITCNTTYEDCEE</sequence>
<dbReference type="AlphaFoldDB" id="A0A834H5V2"/>
<comment type="caution">
    <text evidence="1">The sequence shown here is derived from an EMBL/GenBank/DDBJ whole genome shotgun (WGS) entry which is preliminary data.</text>
</comment>
<proteinExistence type="predicted"/>
<reference evidence="1" key="1">
    <citation type="submission" date="2019-11" db="EMBL/GenBank/DDBJ databases">
        <authorList>
            <person name="Liu Y."/>
            <person name="Hou J."/>
            <person name="Li T.-Q."/>
            <person name="Guan C.-H."/>
            <person name="Wu X."/>
            <person name="Wu H.-Z."/>
            <person name="Ling F."/>
            <person name="Zhang R."/>
            <person name="Shi X.-G."/>
            <person name="Ren J.-P."/>
            <person name="Chen E.-F."/>
            <person name="Sun J.-M."/>
        </authorList>
    </citation>
    <scope>NUCLEOTIDE SEQUENCE</scope>
    <source>
        <strain evidence="1">Adult_tree_wgs_1</strain>
        <tissue evidence="1">Leaves</tissue>
    </source>
</reference>
<evidence type="ECO:0000313" key="1">
    <source>
        <dbReference type="EMBL" id="KAF7141988.1"/>
    </source>
</evidence>